<evidence type="ECO:0000259" key="1">
    <source>
        <dbReference type="Pfam" id="PF00962"/>
    </source>
</evidence>
<dbReference type="Proteomes" id="UP001157017">
    <property type="component" value="Unassembled WGS sequence"/>
</dbReference>
<dbReference type="Gene3D" id="3.20.20.140">
    <property type="entry name" value="Metal-dependent hydrolases"/>
    <property type="match status" value="1"/>
</dbReference>
<protein>
    <recommendedName>
        <fullName evidence="1">Adenosine deaminase domain-containing protein</fullName>
    </recommendedName>
</protein>
<proteinExistence type="predicted"/>
<name>A0ABQ6JNP3_9ACTN</name>
<dbReference type="InterPro" id="IPR001365">
    <property type="entry name" value="A_deaminase_dom"/>
</dbReference>
<comment type="caution">
    <text evidence="2">The sequence shown here is derived from an EMBL/GenBank/DDBJ whole genome shotgun (WGS) entry which is preliminary data.</text>
</comment>
<dbReference type="EMBL" id="BSUZ01000001">
    <property type="protein sequence ID" value="GMA88296.1"/>
    <property type="molecule type" value="Genomic_DNA"/>
</dbReference>
<organism evidence="2 3">
    <name type="scientific">Angustibacter aerolatus</name>
    <dbReference type="NCBI Taxonomy" id="1162965"/>
    <lineage>
        <taxon>Bacteria</taxon>
        <taxon>Bacillati</taxon>
        <taxon>Actinomycetota</taxon>
        <taxon>Actinomycetes</taxon>
        <taxon>Kineosporiales</taxon>
        <taxon>Kineosporiaceae</taxon>
    </lineage>
</organism>
<gene>
    <name evidence="2" type="ORF">GCM10025868_35460</name>
</gene>
<sequence length="92" mass="10019">MQTGAAPSVAAHPIGLLRRLGFRVTVNTDNRLMSGTSMSREMQPAGRRAGWTLDDLRWVTVNAMKSAFIGFDERLALIEDVVKPGYRALGGS</sequence>
<reference evidence="3" key="1">
    <citation type="journal article" date="2019" name="Int. J. Syst. Evol. Microbiol.">
        <title>The Global Catalogue of Microorganisms (GCM) 10K type strain sequencing project: providing services to taxonomists for standard genome sequencing and annotation.</title>
        <authorList>
            <consortium name="The Broad Institute Genomics Platform"/>
            <consortium name="The Broad Institute Genome Sequencing Center for Infectious Disease"/>
            <person name="Wu L."/>
            <person name="Ma J."/>
        </authorList>
    </citation>
    <scope>NUCLEOTIDE SEQUENCE [LARGE SCALE GENOMIC DNA]</scope>
    <source>
        <strain evidence="3">NBRC 108730</strain>
    </source>
</reference>
<dbReference type="Pfam" id="PF00962">
    <property type="entry name" value="A_deaminase"/>
    <property type="match status" value="1"/>
</dbReference>
<dbReference type="InterPro" id="IPR032466">
    <property type="entry name" value="Metal_Hydrolase"/>
</dbReference>
<dbReference type="SUPFAM" id="SSF51556">
    <property type="entry name" value="Metallo-dependent hydrolases"/>
    <property type="match status" value="1"/>
</dbReference>
<evidence type="ECO:0000313" key="2">
    <source>
        <dbReference type="EMBL" id="GMA88296.1"/>
    </source>
</evidence>
<keyword evidence="3" id="KW-1185">Reference proteome</keyword>
<evidence type="ECO:0000313" key="3">
    <source>
        <dbReference type="Proteomes" id="UP001157017"/>
    </source>
</evidence>
<feature type="domain" description="Adenosine deaminase" evidence="1">
    <location>
        <begin position="2"/>
        <end position="83"/>
    </location>
</feature>
<accession>A0ABQ6JNP3</accession>